<dbReference type="AlphaFoldDB" id="A0A7G5BT56"/>
<dbReference type="Proteomes" id="UP000515679">
    <property type="component" value="Chromosome"/>
</dbReference>
<evidence type="ECO:0000256" key="2">
    <source>
        <dbReference type="SAM" id="Phobius"/>
    </source>
</evidence>
<feature type="compositionally biased region" description="Polar residues" evidence="1">
    <location>
        <begin position="83"/>
        <end position="93"/>
    </location>
</feature>
<feature type="transmembrane region" description="Helical" evidence="2">
    <location>
        <begin position="7"/>
        <end position="28"/>
    </location>
</feature>
<sequence length="195" mass="21148">MRKYRSWLLGFGIGIILGASMLQLILLAQKQAVMVAEPLTREELNAEAKKAGLVLLTTEQLETKINEAVASVQKDSGQETDDINSGMNDTESALTPPGANEEGQPSATPTDGAESEQPEASASEPANTEEFTLYIRYGMSLTEVANALFEQGIIEDTKDFINEARPIAKKMNVGNAVFIGKPTVKEIMSELTRKK</sequence>
<organism evidence="3 4">
    <name type="scientific">Cohnella cholangitidis</name>
    <dbReference type="NCBI Taxonomy" id="2598458"/>
    <lineage>
        <taxon>Bacteria</taxon>
        <taxon>Bacillati</taxon>
        <taxon>Bacillota</taxon>
        <taxon>Bacilli</taxon>
        <taxon>Bacillales</taxon>
        <taxon>Paenibacillaceae</taxon>
        <taxon>Cohnella</taxon>
    </lineage>
</organism>
<dbReference type="EMBL" id="CP041969">
    <property type="protein sequence ID" value="QMV40140.1"/>
    <property type="molecule type" value="Genomic_DNA"/>
</dbReference>
<evidence type="ECO:0008006" key="5">
    <source>
        <dbReference type="Google" id="ProtNLM"/>
    </source>
</evidence>
<keyword evidence="4" id="KW-1185">Reference proteome</keyword>
<accession>A0A7G5BT56</accession>
<feature type="region of interest" description="Disordered" evidence="1">
    <location>
        <begin position="68"/>
        <end position="127"/>
    </location>
</feature>
<gene>
    <name evidence="3" type="ORF">FPL14_02195</name>
</gene>
<evidence type="ECO:0000313" key="4">
    <source>
        <dbReference type="Proteomes" id="UP000515679"/>
    </source>
</evidence>
<dbReference type="KEGG" id="cchl:FPL14_02195"/>
<reference evidence="3 4" key="1">
    <citation type="submission" date="2019-07" db="EMBL/GenBank/DDBJ databases">
        <authorList>
            <person name="Kim J.K."/>
            <person name="Cheong H.-M."/>
            <person name="Choi Y."/>
            <person name="Hwang K.J."/>
            <person name="Lee S."/>
            <person name="Choi C."/>
        </authorList>
    </citation>
    <scope>NUCLEOTIDE SEQUENCE [LARGE SCALE GENOMIC DNA]</scope>
    <source>
        <strain evidence="3 4">KS 22</strain>
    </source>
</reference>
<evidence type="ECO:0000313" key="3">
    <source>
        <dbReference type="EMBL" id="QMV40140.1"/>
    </source>
</evidence>
<evidence type="ECO:0000256" key="1">
    <source>
        <dbReference type="SAM" id="MobiDB-lite"/>
    </source>
</evidence>
<keyword evidence="2" id="KW-0812">Transmembrane</keyword>
<dbReference type="Gene3D" id="3.30.1490.480">
    <property type="entry name" value="Endolytic murein transglycosylase"/>
    <property type="match status" value="1"/>
</dbReference>
<keyword evidence="2" id="KW-0472">Membrane</keyword>
<protein>
    <recommendedName>
        <fullName evidence="5">YceG-like family protein</fullName>
    </recommendedName>
</protein>
<keyword evidence="2" id="KW-1133">Transmembrane helix</keyword>
<dbReference type="RefSeq" id="WP_182301499.1">
    <property type="nucleotide sequence ID" value="NZ_CP041969.1"/>
</dbReference>
<name>A0A7G5BT56_9BACL</name>
<proteinExistence type="predicted"/>